<dbReference type="AlphaFoldDB" id="A0A1X9LMB4"/>
<evidence type="ECO:0000313" key="3">
    <source>
        <dbReference type="Proteomes" id="UP000192775"/>
    </source>
</evidence>
<gene>
    <name evidence="2" type="ORF">B5808_14830</name>
</gene>
<sequence length="90" mass="9616">MKRIHIGYDGVLYTAGARDYEALKRTVEEAHRTGTVTWITVNHGEGRPQPVELLIAPGIPVALHPVVEDEPDDAGSDDARSDDAGPEAAG</sequence>
<dbReference type="KEGG" id="cphy:B5808_14830"/>
<reference evidence="2 3" key="1">
    <citation type="submission" date="2017-04" db="EMBL/GenBank/DDBJ databases">
        <authorList>
            <person name="Afonso C.L."/>
            <person name="Miller P.J."/>
            <person name="Scott M.A."/>
            <person name="Spackman E."/>
            <person name="Goraichik I."/>
            <person name="Dimitrov K.M."/>
            <person name="Suarez D.L."/>
            <person name="Swayne D.E."/>
        </authorList>
    </citation>
    <scope>NUCLEOTIDE SEQUENCE [LARGE SCALE GENOMIC DNA]</scope>
    <source>
        <strain evidence="3">XA(T)</strain>
    </source>
</reference>
<protein>
    <submittedName>
        <fullName evidence="2">Uncharacterized protein</fullName>
    </submittedName>
</protein>
<feature type="region of interest" description="Disordered" evidence="1">
    <location>
        <begin position="66"/>
        <end position="90"/>
    </location>
</feature>
<keyword evidence="3" id="KW-1185">Reference proteome</keyword>
<proteinExistence type="predicted"/>
<dbReference type="RefSeq" id="WP_085020483.1">
    <property type="nucleotide sequence ID" value="NZ_BMHD01000001.1"/>
</dbReference>
<accession>A0A1X9LMB4</accession>
<dbReference type="Proteomes" id="UP000192775">
    <property type="component" value="Chromosome"/>
</dbReference>
<dbReference type="STRING" id="1619308.B5808_14830"/>
<organism evidence="2 3">
    <name type="scientific">Cnuibacter physcomitrellae</name>
    <dbReference type="NCBI Taxonomy" id="1619308"/>
    <lineage>
        <taxon>Bacteria</taxon>
        <taxon>Bacillati</taxon>
        <taxon>Actinomycetota</taxon>
        <taxon>Actinomycetes</taxon>
        <taxon>Micrococcales</taxon>
        <taxon>Microbacteriaceae</taxon>
        <taxon>Cnuibacter</taxon>
    </lineage>
</organism>
<name>A0A1X9LMB4_9MICO</name>
<dbReference type="EMBL" id="CP020715">
    <property type="protein sequence ID" value="ARJ06345.1"/>
    <property type="molecule type" value="Genomic_DNA"/>
</dbReference>
<evidence type="ECO:0000256" key="1">
    <source>
        <dbReference type="SAM" id="MobiDB-lite"/>
    </source>
</evidence>
<evidence type="ECO:0000313" key="2">
    <source>
        <dbReference type="EMBL" id="ARJ06345.1"/>
    </source>
</evidence>